<comment type="subcellular location">
    <subcellularLocation>
        <location evidence="8">Cytoplasm</location>
    </subcellularLocation>
</comment>
<evidence type="ECO:0000256" key="2">
    <source>
        <dbReference type="ARBA" id="ARBA00022679"/>
    </source>
</evidence>
<gene>
    <name evidence="8" type="primary">acpS</name>
    <name evidence="10" type="ORF">GQ61_07880</name>
</gene>
<dbReference type="Pfam" id="PF01648">
    <property type="entry name" value="ACPS"/>
    <property type="match status" value="1"/>
</dbReference>
<dbReference type="EC" id="2.7.8.7" evidence="8"/>
<dbReference type="SUPFAM" id="SSF56214">
    <property type="entry name" value="4'-phosphopantetheinyl transferase"/>
    <property type="match status" value="1"/>
</dbReference>
<dbReference type="InterPro" id="IPR037143">
    <property type="entry name" value="4-PPantetheinyl_Trfase_dom_sf"/>
</dbReference>
<keyword evidence="1 8" id="KW-0444">Lipid biosynthesis</keyword>
<keyword evidence="3 8" id="KW-0479">Metal-binding</keyword>
<sequence length="132" mass="14348">MILGIGSDIVEIERIAKLQERFGERFLEKVFTPDERRRALDSINGAASLAKRFAAKEAFLKALGSGFSQGVSWHEIMVTNDPQGAPYITLTGQALSLAENKVPSGHQLAIFLSLSDSQTVAHAVVVLEARPE</sequence>
<comment type="cofactor">
    <cofactor evidence="8">
        <name>Mg(2+)</name>
        <dbReference type="ChEBI" id="CHEBI:18420"/>
    </cofactor>
</comment>
<accession>A0A1W6N654</accession>
<name>A0A1W6N654_9PROT</name>
<keyword evidence="11" id="KW-1185">Reference proteome</keyword>
<comment type="similarity">
    <text evidence="8">Belongs to the P-Pant transferase superfamily. AcpS family.</text>
</comment>
<dbReference type="STRING" id="1414854.GQ61_07880"/>
<evidence type="ECO:0000256" key="4">
    <source>
        <dbReference type="ARBA" id="ARBA00022832"/>
    </source>
</evidence>
<keyword evidence="6 8" id="KW-0443">Lipid metabolism</keyword>
<keyword evidence="2 8" id="KW-0808">Transferase</keyword>
<keyword evidence="5 8" id="KW-0460">Magnesium</keyword>
<keyword evidence="7 8" id="KW-0275">Fatty acid biosynthesis</keyword>
<evidence type="ECO:0000256" key="6">
    <source>
        <dbReference type="ARBA" id="ARBA00023098"/>
    </source>
</evidence>
<evidence type="ECO:0000313" key="10">
    <source>
        <dbReference type="EMBL" id="ARN85216.1"/>
    </source>
</evidence>
<dbReference type="AlphaFoldDB" id="A0A1W6N654"/>
<dbReference type="InterPro" id="IPR008278">
    <property type="entry name" value="4-PPantetheinyl_Trfase_dom"/>
</dbReference>
<evidence type="ECO:0000259" key="9">
    <source>
        <dbReference type="Pfam" id="PF01648"/>
    </source>
</evidence>
<protein>
    <recommendedName>
        <fullName evidence="8">Holo-[acyl-carrier-protein] synthase</fullName>
        <shortName evidence="8">Holo-ACP synthase</shortName>
        <ecNumber evidence="8">2.7.8.7</ecNumber>
    </recommendedName>
    <alternativeName>
        <fullName evidence="8">4'-phosphopantetheinyl transferase AcpS</fullName>
    </alternativeName>
</protein>
<dbReference type="GO" id="GO:0008897">
    <property type="term" value="F:holo-[acyl-carrier-protein] synthase activity"/>
    <property type="evidence" value="ECO:0007669"/>
    <property type="project" value="UniProtKB-UniRule"/>
</dbReference>
<keyword evidence="4 8" id="KW-0276">Fatty acid metabolism</keyword>
<feature type="binding site" evidence="8">
    <location>
        <position position="57"/>
    </location>
    <ligand>
        <name>Mg(2+)</name>
        <dbReference type="ChEBI" id="CHEBI:18420"/>
    </ligand>
</feature>
<dbReference type="InterPro" id="IPR004568">
    <property type="entry name" value="Ppantetheine-prot_Trfase_dom"/>
</dbReference>
<dbReference type="NCBIfam" id="TIGR00516">
    <property type="entry name" value="acpS"/>
    <property type="match status" value="1"/>
</dbReference>
<proteinExistence type="inferred from homology"/>
<evidence type="ECO:0000256" key="8">
    <source>
        <dbReference type="HAMAP-Rule" id="MF_00101"/>
    </source>
</evidence>
<comment type="function">
    <text evidence="8">Transfers the 4'-phosphopantetheine moiety from coenzyme A to a Ser of acyl-carrier-protein.</text>
</comment>
<comment type="catalytic activity">
    <reaction evidence="8">
        <text>apo-[ACP] + CoA = holo-[ACP] + adenosine 3',5'-bisphosphate + H(+)</text>
        <dbReference type="Rhea" id="RHEA:12068"/>
        <dbReference type="Rhea" id="RHEA-COMP:9685"/>
        <dbReference type="Rhea" id="RHEA-COMP:9690"/>
        <dbReference type="ChEBI" id="CHEBI:15378"/>
        <dbReference type="ChEBI" id="CHEBI:29999"/>
        <dbReference type="ChEBI" id="CHEBI:57287"/>
        <dbReference type="ChEBI" id="CHEBI:58343"/>
        <dbReference type="ChEBI" id="CHEBI:64479"/>
        <dbReference type="EC" id="2.7.8.7"/>
    </reaction>
</comment>
<feature type="domain" description="4'-phosphopantetheinyl transferase" evidence="9">
    <location>
        <begin position="4"/>
        <end position="100"/>
    </location>
</feature>
<dbReference type="OrthoDB" id="517356at2"/>
<dbReference type="Proteomes" id="UP000237351">
    <property type="component" value="Chromosome"/>
</dbReference>
<dbReference type="EMBL" id="CP008743">
    <property type="protein sequence ID" value="ARN85216.1"/>
    <property type="molecule type" value="Genomic_DNA"/>
</dbReference>
<dbReference type="Gene3D" id="3.90.470.20">
    <property type="entry name" value="4'-phosphopantetheinyl transferase domain"/>
    <property type="match status" value="1"/>
</dbReference>
<evidence type="ECO:0000256" key="1">
    <source>
        <dbReference type="ARBA" id="ARBA00022516"/>
    </source>
</evidence>
<evidence type="ECO:0000313" key="11">
    <source>
        <dbReference type="Proteomes" id="UP000237351"/>
    </source>
</evidence>
<dbReference type="GO" id="GO:0005737">
    <property type="term" value="C:cytoplasm"/>
    <property type="evidence" value="ECO:0007669"/>
    <property type="project" value="UniProtKB-SubCell"/>
</dbReference>
<dbReference type="RefSeq" id="WP_085784762.1">
    <property type="nucleotide sequence ID" value="NZ_CP008743.1"/>
</dbReference>
<dbReference type="KEGG" id="naf:GQ61_07880"/>
<dbReference type="GO" id="GO:0000287">
    <property type="term" value="F:magnesium ion binding"/>
    <property type="evidence" value="ECO:0007669"/>
    <property type="project" value="UniProtKB-UniRule"/>
</dbReference>
<keyword evidence="8" id="KW-0963">Cytoplasm</keyword>
<organism evidence="10 11">
    <name type="scientific">Candidatus Nucleicultrix amoebiphila FS5</name>
    <dbReference type="NCBI Taxonomy" id="1414854"/>
    <lineage>
        <taxon>Bacteria</taxon>
        <taxon>Pseudomonadati</taxon>
        <taxon>Pseudomonadota</taxon>
        <taxon>Alphaproteobacteria</taxon>
        <taxon>Holosporales</taxon>
        <taxon>Candidatus Nucleicultricaceae</taxon>
        <taxon>Candidatus Nucleicultrix</taxon>
    </lineage>
</organism>
<dbReference type="NCBIfam" id="TIGR00556">
    <property type="entry name" value="pantethn_trn"/>
    <property type="match status" value="1"/>
</dbReference>
<reference evidence="10 11" key="1">
    <citation type="submission" date="2014-06" db="EMBL/GenBank/DDBJ databases">
        <title>The genome of the endonuclear symbiont Nucleicultrix amoebiphila.</title>
        <authorList>
            <person name="Schulz F."/>
            <person name="Horn M."/>
        </authorList>
    </citation>
    <scope>NUCLEOTIDE SEQUENCE [LARGE SCALE GENOMIC DNA]</scope>
    <source>
        <strain evidence="10 11">FS5</strain>
    </source>
</reference>
<dbReference type="GO" id="GO:0006633">
    <property type="term" value="P:fatty acid biosynthetic process"/>
    <property type="evidence" value="ECO:0007669"/>
    <property type="project" value="UniProtKB-UniRule"/>
</dbReference>
<dbReference type="HAMAP" id="MF_00101">
    <property type="entry name" value="AcpS"/>
    <property type="match status" value="1"/>
</dbReference>
<evidence type="ECO:0000256" key="7">
    <source>
        <dbReference type="ARBA" id="ARBA00023160"/>
    </source>
</evidence>
<evidence type="ECO:0000256" key="5">
    <source>
        <dbReference type="ARBA" id="ARBA00022842"/>
    </source>
</evidence>
<evidence type="ECO:0000256" key="3">
    <source>
        <dbReference type="ARBA" id="ARBA00022723"/>
    </source>
</evidence>
<feature type="binding site" evidence="8">
    <location>
        <position position="8"/>
    </location>
    <ligand>
        <name>Mg(2+)</name>
        <dbReference type="ChEBI" id="CHEBI:18420"/>
    </ligand>
</feature>
<dbReference type="InterPro" id="IPR002582">
    <property type="entry name" value="ACPS"/>
</dbReference>